<dbReference type="EMBL" id="JBIATK010000006">
    <property type="protein sequence ID" value="MFF4025233.1"/>
    <property type="molecule type" value="Genomic_DNA"/>
</dbReference>
<evidence type="ECO:0000313" key="3">
    <source>
        <dbReference type="Proteomes" id="UP001602089"/>
    </source>
</evidence>
<gene>
    <name evidence="2" type="ORF">ACFYY5_20545</name>
</gene>
<keyword evidence="3" id="KW-1185">Reference proteome</keyword>
<feature type="compositionally biased region" description="Basic and acidic residues" evidence="1">
    <location>
        <begin position="17"/>
        <end position="27"/>
    </location>
</feature>
<evidence type="ECO:0000313" key="2">
    <source>
        <dbReference type="EMBL" id="MFF4025233.1"/>
    </source>
</evidence>
<proteinExistence type="predicted"/>
<comment type="caution">
    <text evidence="2">The sequence shown here is derived from an EMBL/GenBank/DDBJ whole genome shotgun (WGS) entry which is preliminary data.</text>
</comment>
<feature type="region of interest" description="Disordered" evidence="1">
    <location>
        <begin position="1"/>
        <end position="45"/>
    </location>
</feature>
<reference evidence="2 3" key="1">
    <citation type="submission" date="2024-10" db="EMBL/GenBank/DDBJ databases">
        <title>The Natural Products Discovery Center: Release of the First 8490 Sequenced Strains for Exploring Actinobacteria Biosynthetic Diversity.</title>
        <authorList>
            <person name="Kalkreuter E."/>
            <person name="Kautsar S.A."/>
            <person name="Yang D."/>
            <person name="Bader C.D."/>
            <person name="Teijaro C.N."/>
            <person name="Fluegel L."/>
            <person name="Davis C.M."/>
            <person name="Simpson J.R."/>
            <person name="Lauterbach L."/>
            <person name="Steele A.D."/>
            <person name="Gui C."/>
            <person name="Meng S."/>
            <person name="Li G."/>
            <person name="Viehrig K."/>
            <person name="Ye F."/>
            <person name="Su P."/>
            <person name="Kiefer A.F."/>
            <person name="Nichols A."/>
            <person name="Cepeda A.J."/>
            <person name="Yan W."/>
            <person name="Fan B."/>
            <person name="Jiang Y."/>
            <person name="Adhikari A."/>
            <person name="Zheng C.-J."/>
            <person name="Schuster L."/>
            <person name="Cowan T.M."/>
            <person name="Smanski M.J."/>
            <person name="Chevrette M.G."/>
            <person name="De Carvalho L.P.S."/>
            <person name="Shen B."/>
        </authorList>
    </citation>
    <scope>NUCLEOTIDE SEQUENCE [LARGE SCALE GENOMIC DNA]</scope>
    <source>
        <strain evidence="2 3">NPDC001867</strain>
    </source>
</reference>
<name>A0ABW6TIQ8_9NOCA</name>
<dbReference type="Proteomes" id="UP001602089">
    <property type="component" value="Unassembled WGS sequence"/>
</dbReference>
<accession>A0ABW6TIQ8</accession>
<sequence length="45" mass="5015">MSDKSPRSTMSKKSGKSLKEKRAEKKAKGVTQSGVETTFEGKKRR</sequence>
<dbReference type="RefSeq" id="WP_167356779.1">
    <property type="nucleotide sequence ID" value="NZ_JADLPS010000018.1"/>
</dbReference>
<protein>
    <submittedName>
        <fullName evidence="2">Uncharacterized protein</fullName>
    </submittedName>
</protein>
<evidence type="ECO:0000256" key="1">
    <source>
        <dbReference type="SAM" id="MobiDB-lite"/>
    </source>
</evidence>
<organism evidence="2 3">
    <name type="scientific">Nocardia elegans</name>
    <dbReference type="NCBI Taxonomy" id="300029"/>
    <lineage>
        <taxon>Bacteria</taxon>
        <taxon>Bacillati</taxon>
        <taxon>Actinomycetota</taxon>
        <taxon>Actinomycetes</taxon>
        <taxon>Mycobacteriales</taxon>
        <taxon>Nocardiaceae</taxon>
        <taxon>Nocardia</taxon>
    </lineage>
</organism>